<dbReference type="InterPro" id="IPR037925">
    <property type="entry name" value="FlgE/F/G-like"/>
</dbReference>
<dbReference type="SUPFAM" id="SSF117143">
    <property type="entry name" value="Flagellar hook protein flgE"/>
    <property type="match status" value="1"/>
</dbReference>
<keyword evidence="2" id="KW-0975">Bacterial flagellum</keyword>
<dbReference type="Pfam" id="PF00460">
    <property type="entry name" value="Flg_bb_rod"/>
    <property type="match status" value="1"/>
</dbReference>
<evidence type="ECO:0000256" key="2">
    <source>
        <dbReference type="RuleBase" id="RU362116"/>
    </source>
</evidence>
<dbReference type="Proteomes" id="UP000190625">
    <property type="component" value="Unassembled WGS sequence"/>
</dbReference>
<name>A0A1T4KZN4_9FIRM</name>
<dbReference type="AlphaFoldDB" id="A0A1T4KZN4"/>
<dbReference type="GO" id="GO:0071978">
    <property type="term" value="P:bacterial-type flagellum-dependent swarming motility"/>
    <property type="evidence" value="ECO:0007669"/>
    <property type="project" value="TreeGrafter"/>
</dbReference>
<dbReference type="GO" id="GO:0030694">
    <property type="term" value="C:bacterial-type flagellum basal body, rod"/>
    <property type="evidence" value="ECO:0007669"/>
    <property type="project" value="InterPro"/>
</dbReference>
<dbReference type="InterPro" id="IPR010930">
    <property type="entry name" value="Flg_bb/hook_C_dom"/>
</dbReference>
<comment type="subcellular location">
    <subcellularLocation>
        <location evidence="2">Bacterial flagellum basal body</location>
    </subcellularLocation>
</comment>
<dbReference type="InterPro" id="IPR012836">
    <property type="entry name" value="FlgF"/>
</dbReference>
<feature type="domain" description="Flagellar basal-body/hook protein C-terminal" evidence="4">
    <location>
        <begin position="197"/>
        <end position="240"/>
    </location>
</feature>
<dbReference type="InterPro" id="IPR020013">
    <property type="entry name" value="Flagellar_FlgE/F/G"/>
</dbReference>
<feature type="domain" description="Flagellar hook protein FlgE/F/G-like D1" evidence="5">
    <location>
        <begin position="89"/>
        <end position="145"/>
    </location>
</feature>
<dbReference type="STRING" id="142842.SAMN02745118_00960"/>
<evidence type="ECO:0000313" key="6">
    <source>
        <dbReference type="EMBL" id="SJZ47798.1"/>
    </source>
</evidence>
<keyword evidence="6" id="KW-0966">Cell projection</keyword>
<dbReference type="InterPro" id="IPR053967">
    <property type="entry name" value="LlgE_F_G-like_D1"/>
</dbReference>
<organism evidence="6 7">
    <name type="scientific">Selenihalanaerobacter shriftii</name>
    <dbReference type="NCBI Taxonomy" id="142842"/>
    <lineage>
        <taxon>Bacteria</taxon>
        <taxon>Bacillati</taxon>
        <taxon>Bacillota</taxon>
        <taxon>Clostridia</taxon>
        <taxon>Halanaerobiales</taxon>
        <taxon>Halobacteroidaceae</taxon>
        <taxon>Selenihalanaerobacter</taxon>
    </lineage>
</organism>
<dbReference type="EMBL" id="FUWM01000007">
    <property type="protein sequence ID" value="SJZ47798.1"/>
    <property type="molecule type" value="Genomic_DNA"/>
</dbReference>
<dbReference type="RefSeq" id="WP_078809455.1">
    <property type="nucleotide sequence ID" value="NZ_FUWM01000007.1"/>
</dbReference>
<gene>
    <name evidence="6" type="ORF">SAMN02745118_00960</name>
</gene>
<dbReference type="PROSITE" id="PS00588">
    <property type="entry name" value="FLAGELLA_BB_ROD"/>
    <property type="match status" value="1"/>
</dbReference>
<evidence type="ECO:0000259" key="5">
    <source>
        <dbReference type="Pfam" id="PF22692"/>
    </source>
</evidence>
<reference evidence="7" key="1">
    <citation type="submission" date="2017-02" db="EMBL/GenBank/DDBJ databases">
        <authorList>
            <person name="Varghese N."/>
            <person name="Submissions S."/>
        </authorList>
    </citation>
    <scope>NUCLEOTIDE SEQUENCE [LARGE SCALE GENOMIC DNA]</scope>
    <source>
        <strain evidence="7">ATCC BAA-73</strain>
    </source>
</reference>
<keyword evidence="6" id="KW-0282">Flagellum</keyword>
<dbReference type="InterPro" id="IPR019776">
    <property type="entry name" value="Flagellar_basal_body_rod_CS"/>
</dbReference>
<sequence length="245" mass="26666">MLRGMYTAASGMNSALKRTNIITNNLANVNTTGYKKDNTINKSFSEVLLRRLPDGKFIGEAGQGTEVEETVTDFSLGKIHKTDNPFDWAINGEGFFAVQTSKGIRYTRNGNFNLNRNGQVVTQNGNLVLGQGGPLQVFGDNVQLDNQNNLVVDGQIAGQIRLVTFSNSNGLVKEGNTLYRATPDVGNQFMATGEVSQGYLESANVNVVESMTNMIEATRHYEANQKIIKTYDKSLGDAVNSVGKV</sequence>
<dbReference type="Pfam" id="PF22692">
    <property type="entry name" value="LlgE_F_G_D1"/>
    <property type="match status" value="1"/>
</dbReference>
<evidence type="ECO:0000259" key="4">
    <source>
        <dbReference type="Pfam" id="PF06429"/>
    </source>
</evidence>
<dbReference type="PANTHER" id="PTHR30435">
    <property type="entry name" value="FLAGELLAR PROTEIN"/>
    <property type="match status" value="1"/>
</dbReference>
<dbReference type="NCBIfam" id="TIGR02490">
    <property type="entry name" value="flgF"/>
    <property type="match status" value="1"/>
</dbReference>
<evidence type="ECO:0000313" key="7">
    <source>
        <dbReference type="Proteomes" id="UP000190625"/>
    </source>
</evidence>
<dbReference type="NCBIfam" id="TIGR03506">
    <property type="entry name" value="FlgEFG_subfam"/>
    <property type="match status" value="1"/>
</dbReference>
<feature type="domain" description="Flagellar basal body rod protein N-terminal" evidence="3">
    <location>
        <begin position="5"/>
        <end position="35"/>
    </location>
</feature>
<dbReference type="Pfam" id="PF06429">
    <property type="entry name" value="Flg_bbr_C"/>
    <property type="match status" value="1"/>
</dbReference>
<comment type="similarity">
    <text evidence="1 2">Belongs to the flagella basal body rod proteins family.</text>
</comment>
<evidence type="ECO:0000259" key="3">
    <source>
        <dbReference type="Pfam" id="PF00460"/>
    </source>
</evidence>
<evidence type="ECO:0000256" key="1">
    <source>
        <dbReference type="ARBA" id="ARBA00009677"/>
    </source>
</evidence>
<dbReference type="PANTHER" id="PTHR30435:SF19">
    <property type="entry name" value="FLAGELLAR BASAL-BODY ROD PROTEIN FLGG"/>
    <property type="match status" value="1"/>
</dbReference>
<keyword evidence="6" id="KW-0969">Cilium</keyword>
<accession>A0A1T4KZN4</accession>
<dbReference type="InterPro" id="IPR001444">
    <property type="entry name" value="Flag_bb_rod_N"/>
</dbReference>
<protein>
    <submittedName>
        <fullName evidence="6">Flagellar basal-body rod protein FlgG</fullName>
    </submittedName>
</protein>
<proteinExistence type="inferred from homology"/>
<dbReference type="OrthoDB" id="9800375at2"/>
<keyword evidence="7" id="KW-1185">Reference proteome</keyword>